<dbReference type="Proteomes" id="UP000075840">
    <property type="component" value="Unassembled WGS sequence"/>
</dbReference>
<dbReference type="VEuPathDB" id="VectorBase:AARA010629"/>
<keyword evidence="2" id="KW-1185">Reference proteome</keyword>
<proteinExistence type="predicted"/>
<sequence>MTGIFGQLTPPSVPGQWADKTPAKEPLDAHTIDVPAIGTAERRGCLCTLERTAIRNRLRVAQLLLTIGALALIRPQYNDGVQWTTLFALCHTFVISFVLLWDRHCSGTVVRGQLPLLDWRRLELWYTAIATVALYGLAYGVLFAHKGYGGWYVCNWVSSVLTLLTALAYGGETWLQLRDKYDGRTAIGQ</sequence>
<dbReference type="RefSeq" id="XP_040173645.1">
    <property type="nucleotide sequence ID" value="XM_040317711.1"/>
</dbReference>
<evidence type="ECO:0000313" key="1">
    <source>
        <dbReference type="EnsemblMetazoa" id="AARA010629-PA"/>
    </source>
</evidence>
<protein>
    <submittedName>
        <fullName evidence="1">Uncharacterized protein</fullName>
    </submittedName>
</protein>
<dbReference type="KEGG" id="aara:120906205"/>
<name>A0A182IAL7_ANOAR</name>
<accession>A0A182IAL7</accession>
<dbReference type="EnsemblMetazoa" id="AARA010629-RA">
    <property type="protein sequence ID" value="AARA010629-PA"/>
    <property type="gene ID" value="AARA010629"/>
</dbReference>
<reference evidence="1" key="1">
    <citation type="submission" date="2022-08" db="UniProtKB">
        <authorList>
            <consortium name="EnsemblMetazoa"/>
        </authorList>
    </citation>
    <scope>IDENTIFICATION</scope>
    <source>
        <strain evidence="1">Dongola</strain>
    </source>
</reference>
<dbReference type="GeneID" id="120906205"/>
<organism evidence="1 2">
    <name type="scientific">Anopheles arabiensis</name>
    <name type="common">Mosquito</name>
    <dbReference type="NCBI Taxonomy" id="7173"/>
    <lineage>
        <taxon>Eukaryota</taxon>
        <taxon>Metazoa</taxon>
        <taxon>Ecdysozoa</taxon>
        <taxon>Arthropoda</taxon>
        <taxon>Hexapoda</taxon>
        <taxon>Insecta</taxon>
        <taxon>Pterygota</taxon>
        <taxon>Neoptera</taxon>
        <taxon>Endopterygota</taxon>
        <taxon>Diptera</taxon>
        <taxon>Nematocera</taxon>
        <taxon>Culicoidea</taxon>
        <taxon>Culicidae</taxon>
        <taxon>Anophelinae</taxon>
        <taxon>Anopheles</taxon>
    </lineage>
</organism>
<dbReference type="VEuPathDB" id="VectorBase:AARA21_007404"/>
<evidence type="ECO:0000313" key="2">
    <source>
        <dbReference type="Proteomes" id="UP000075840"/>
    </source>
</evidence>
<dbReference type="EMBL" id="APCN01001271">
    <property type="status" value="NOT_ANNOTATED_CDS"/>
    <property type="molecule type" value="Genomic_DNA"/>
</dbReference>
<dbReference type="AlphaFoldDB" id="A0A182IAL7"/>